<dbReference type="EMBL" id="JBHLWQ010000056">
    <property type="protein sequence ID" value="MFC0200056.1"/>
    <property type="molecule type" value="Genomic_DNA"/>
</dbReference>
<evidence type="ECO:0000313" key="2">
    <source>
        <dbReference type="Proteomes" id="UP001589795"/>
    </source>
</evidence>
<dbReference type="PRINTS" id="PR00313">
    <property type="entry name" value="CABNDNGRPT"/>
</dbReference>
<name>A0ABV6CH32_9RHOB</name>
<dbReference type="InterPro" id="IPR001343">
    <property type="entry name" value="Hemolysn_Ca-bd"/>
</dbReference>
<dbReference type="Gene3D" id="2.150.10.10">
    <property type="entry name" value="Serralysin-like metalloprotease, C-terminal"/>
    <property type="match status" value="1"/>
</dbReference>
<proteinExistence type="predicted"/>
<sequence>MNGAAGADVLQGGAGNDRLFGDCGADRLIGNLGSSTLTEGEGADTFVFSFLSNSRVPFGQRDVVTDFRRGQGDNLDLFRASTRT</sequence>
<dbReference type="SUPFAM" id="SSF51120">
    <property type="entry name" value="beta-Roll"/>
    <property type="match status" value="1"/>
</dbReference>
<keyword evidence="2" id="KW-1185">Reference proteome</keyword>
<dbReference type="InterPro" id="IPR011049">
    <property type="entry name" value="Serralysin-like_metalloprot_C"/>
</dbReference>
<dbReference type="RefSeq" id="WP_378926398.1">
    <property type="nucleotide sequence ID" value="NZ_JBHLWQ010000056.1"/>
</dbReference>
<dbReference type="Pfam" id="PF00353">
    <property type="entry name" value="HemolysinCabind"/>
    <property type="match status" value="1"/>
</dbReference>
<gene>
    <name evidence="1" type="ORF">ACFFIZ_06895</name>
</gene>
<accession>A0ABV6CH32</accession>
<protein>
    <submittedName>
        <fullName evidence="1">M10 family metallopeptidase C-terminal domain-containing protein</fullName>
    </submittedName>
</protein>
<evidence type="ECO:0000313" key="1">
    <source>
        <dbReference type="EMBL" id="MFC0200056.1"/>
    </source>
</evidence>
<reference evidence="1 2" key="1">
    <citation type="submission" date="2024-09" db="EMBL/GenBank/DDBJ databases">
        <authorList>
            <person name="Sun Q."/>
            <person name="Mori K."/>
        </authorList>
    </citation>
    <scope>NUCLEOTIDE SEQUENCE [LARGE SCALE GENOMIC DNA]</scope>
    <source>
        <strain evidence="1 2">CCM 7904</strain>
    </source>
</reference>
<organism evidence="1 2">
    <name type="scientific">Paracoccus rhizosphaerae</name>
    <dbReference type="NCBI Taxonomy" id="1133347"/>
    <lineage>
        <taxon>Bacteria</taxon>
        <taxon>Pseudomonadati</taxon>
        <taxon>Pseudomonadota</taxon>
        <taxon>Alphaproteobacteria</taxon>
        <taxon>Rhodobacterales</taxon>
        <taxon>Paracoccaceae</taxon>
        <taxon>Paracoccus</taxon>
    </lineage>
</organism>
<dbReference type="Proteomes" id="UP001589795">
    <property type="component" value="Unassembled WGS sequence"/>
</dbReference>
<comment type="caution">
    <text evidence="1">The sequence shown here is derived from an EMBL/GenBank/DDBJ whole genome shotgun (WGS) entry which is preliminary data.</text>
</comment>